<keyword evidence="1" id="KW-0597">Phosphoprotein</keyword>
<dbReference type="RefSeq" id="WP_133577922.1">
    <property type="nucleotide sequence ID" value="NZ_SNYC01000007.1"/>
</dbReference>
<feature type="binding site" evidence="3">
    <location>
        <position position="555"/>
    </location>
    <ligand>
        <name>Zn(2+)</name>
        <dbReference type="ChEBI" id="CHEBI:29105"/>
        <label>2</label>
    </ligand>
</feature>
<dbReference type="Pfam" id="PF00245">
    <property type="entry name" value="Alk_phosphatase"/>
    <property type="match status" value="1"/>
</dbReference>
<dbReference type="GO" id="GO:0006629">
    <property type="term" value="P:lipid metabolic process"/>
    <property type="evidence" value="ECO:0007669"/>
    <property type="project" value="InterPro"/>
</dbReference>
<dbReference type="GO" id="GO:0004035">
    <property type="term" value="F:alkaline phosphatase activity"/>
    <property type="evidence" value="ECO:0007669"/>
    <property type="project" value="TreeGrafter"/>
</dbReference>
<organism evidence="6 7">
    <name type="scientific">Pedobacter metabolipauper</name>
    <dbReference type="NCBI Taxonomy" id="425513"/>
    <lineage>
        <taxon>Bacteria</taxon>
        <taxon>Pseudomonadati</taxon>
        <taxon>Bacteroidota</taxon>
        <taxon>Sphingobacteriia</taxon>
        <taxon>Sphingobacteriales</taxon>
        <taxon>Sphingobacteriaceae</taxon>
        <taxon>Pedobacter</taxon>
    </lineage>
</organism>
<evidence type="ECO:0000256" key="3">
    <source>
        <dbReference type="PIRSR" id="PIRSR601952-2"/>
    </source>
</evidence>
<evidence type="ECO:0000256" key="4">
    <source>
        <dbReference type="RuleBase" id="RU003946"/>
    </source>
</evidence>
<name>A0A4R6SQS3_9SPHI</name>
<comment type="caution">
    <text evidence="6">The sequence shown here is derived from an EMBL/GenBank/DDBJ whole genome shotgun (WGS) entry which is preliminary data.</text>
</comment>
<dbReference type="OrthoDB" id="9794455at2"/>
<feature type="binding site" evidence="3">
    <location>
        <position position="508"/>
    </location>
    <ligand>
        <name>Mg(2+)</name>
        <dbReference type="ChEBI" id="CHEBI:18420"/>
    </ligand>
</feature>
<dbReference type="InterPro" id="IPR017850">
    <property type="entry name" value="Alkaline_phosphatase_core_sf"/>
</dbReference>
<evidence type="ECO:0000313" key="6">
    <source>
        <dbReference type="EMBL" id="TDQ07111.1"/>
    </source>
</evidence>
<dbReference type="Proteomes" id="UP000295620">
    <property type="component" value="Unassembled WGS sequence"/>
</dbReference>
<keyword evidence="3" id="KW-0479">Metal-binding</keyword>
<feature type="binding site" evidence="3">
    <location>
        <position position="517"/>
    </location>
    <ligand>
        <name>Zn(2+)</name>
        <dbReference type="ChEBI" id="CHEBI:29105"/>
        <label>2</label>
    </ligand>
</feature>
<evidence type="ECO:0000256" key="1">
    <source>
        <dbReference type="ARBA" id="ARBA00022553"/>
    </source>
</evidence>
<dbReference type="CDD" id="cd16012">
    <property type="entry name" value="ALP"/>
    <property type="match status" value="1"/>
</dbReference>
<protein>
    <submittedName>
        <fullName evidence="6">Alkaline phosphatase</fullName>
    </submittedName>
</protein>
<keyword evidence="3" id="KW-0460">Magnesium</keyword>
<dbReference type="Gene3D" id="3.20.20.190">
    <property type="entry name" value="Phosphatidylinositol (PI) phosphodiesterase"/>
    <property type="match status" value="1"/>
</dbReference>
<comment type="cofactor">
    <cofactor evidence="3">
        <name>Zn(2+)</name>
        <dbReference type="ChEBI" id="CHEBI:29105"/>
    </cofactor>
    <text evidence="3">Binds 2 Zn(2+) ions.</text>
</comment>
<accession>A0A4R6SQS3</accession>
<dbReference type="PANTHER" id="PTHR11596">
    <property type="entry name" value="ALKALINE PHOSPHATASE"/>
    <property type="match status" value="1"/>
</dbReference>
<dbReference type="InterPro" id="IPR039559">
    <property type="entry name" value="AIM6_PI-PLC-like_dom"/>
</dbReference>
<dbReference type="SUPFAM" id="SSF53649">
    <property type="entry name" value="Alkaline phosphatase-like"/>
    <property type="match status" value="1"/>
</dbReference>
<keyword evidence="3" id="KW-0862">Zinc</keyword>
<feature type="binding site" evidence="3">
    <location>
        <position position="556"/>
    </location>
    <ligand>
        <name>Zn(2+)</name>
        <dbReference type="ChEBI" id="CHEBI:29105"/>
        <label>2</label>
    </ligand>
</feature>
<dbReference type="GO" id="GO:0046872">
    <property type="term" value="F:metal ion binding"/>
    <property type="evidence" value="ECO:0007669"/>
    <property type="project" value="UniProtKB-KW"/>
</dbReference>
<keyword evidence="7" id="KW-1185">Reference proteome</keyword>
<feature type="binding site" evidence="3">
    <location>
        <position position="300"/>
    </location>
    <ligand>
        <name>Mg(2+)</name>
        <dbReference type="ChEBI" id="CHEBI:18420"/>
    </ligand>
</feature>
<dbReference type="InterPro" id="IPR001952">
    <property type="entry name" value="Alkaline_phosphatase"/>
</dbReference>
<dbReference type="InterPro" id="IPR017946">
    <property type="entry name" value="PLC-like_Pdiesterase_TIM-brl"/>
</dbReference>
<dbReference type="EMBL" id="SNYC01000007">
    <property type="protein sequence ID" value="TDQ07111.1"/>
    <property type="molecule type" value="Genomic_DNA"/>
</dbReference>
<evidence type="ECO:0000256" key="2">
    <source>
        <dbReference type="PIRSR" id="PIRSR601952-1"/>
    </source>
</evidence>
<feature type="active site" description="Phosphoserine intermediate" evidence="2">
    <location>
        <position position="341"/>
    </location>
</feature>
<dbReference type="AlphaFoldDB" id="A0A4R6SQS3"/>
<feature type="binding site" evidence="3">
    <location>
        <position position="392"/>
    </location>
    <ligand>
        <name>Zn(2+)</name>
        <dbReference type="ChEBI" id="CHEBI:29105"/>
        <label>2</label>
    </ligand>
</feature>
<feature type="binding site" evidence="3">
    <location>
        <position position="394"/>
    </location>
    <ligand>
        <name>Mg(2+)</name>
        <dbReference type="ChEBI" id="CHEBI:18420"/>
    </ligand>
</feature>
<gene>
    <name evidence="6" type="ORF">ATK78_4127</name>
</gene>
<feature type="chain" id="PRO_5020680779" evidence="5">
    <location>
        <begin position="25"/>
        <end position="618"/>
    </location>
</feature>
<evidence type="ECO:0000313" key="7">
    <source>
        <dbReference type="Proteomes" id="UP000295620"/>
    </source>
</evidence>
<comment type="cofactor">
    <cofactor evidence="3">
        <name>Mg(2+)</name>
        <dbReference type="ChEBI" id="CHEBI:18420"/>
    </cofactor>
    <text evidence="3">Binds 1 Mg(2+) ion.</text>
</comment>
<dbReference type="SMART" id="SM00098">
    <property type="entry name" value="alkPPc"/>
    <property type="match status" value="1"/>
</dbReference>
<sequence length="618" mass="68223">MKYLVIIAFSTLSTLLMLNLSANAQVKRTENSGHSHNDYNQNFPFFMAYYAGMGSVEADVFIKNGKLLVAHNEEDTDPDKTLESLYLLPIAKLFKQNQGHIYTDTSKKMQLVIDIKANHKDVLAVLINELKPNLAVFNPKLNKNAVRIVISGDVPPAVNFKDFPDYIYFDGRPDKIYTPEQLGRIAMISDDISSYVVWNGKGTPTPPDRKALVEVIGKAHSLNKPFRFWATKDNPNTWKELEHLGADWIGTDHPQKLNEFYSTRDRLEYINPLGYKPYEPSYKRDGSTGNIRNVILLIGDGMGLAQIQAGLSSNFGTSNLSKIRYIGLSRTEAMNSDFTDSAAGATAMASGEKTNNRYIGVDIDGRPMGALPDTLAAFGMKSGIISSGDITDATPAAFYAHQIERSMSQEIAADLANSHVDILVGSNRKSFVANKDKTLMSRLTNNGFSYSKTLEEFKIAKSGKQLVLLDDSATRRVLDGRGEMLKTSLLKTIELLSANKAGFFIMAEGAQIDHGGHANDLPFAVTEQHDFDRLVGEALKFADQNGETLVIVTADHETGGLSLLDASYKKGMVRGNFSTDDHTNIMVPVFAYGPGATNFMGTYNNNQIYYKILKALKK</sequence>
<evidence type="ECO:0000256" key="5">
    <source>
        <dbReference type="SAM" id="SignalP"/>
    </source>
</evidence>
<dbReference type="Gene3D" id="3.40.720.10">
    <property type="entry name" value="Alkaline Phosphatase, subunit A"/>
    <property type="match status" value="1"/>
</dbReference>
<dbReference type="PANTHER" id="PTHR11596:SF5">
    <property type="entry name" value="ALKALINE PHOSPHATASE"/>
    <property type="match status" value="1"/>
</dbReference>
<dbReference type="SUPFAM" id="SSF51695">
    <property type="entry name" value="PLC-like phosphodiesterases"/>
    <property type="match status" value="1"/>
</dbReference>
<feature type="binding site" evidence="3">
    <location>
        <position position="513"/>
    </location>
    <ligand>
        <name>Zn(2+)</name>
        <dbReference type="ChEBI" id="CHEBI:29105"/>
        <label>2</label>
    </ligand>
</feature>
<dbReference type="GO" id="GO:0008081">
    <property type="term" value="F:phosphoric diester hydrolase activity"/>
    <property type="evidence" value="ECO:0007669"/>
    <property type="project" value="InterPro"/>
</dbReference>
<dbReference type="PRINTS" id="PR00113">
    <property type="entry name" value="ALKPHPHTASE"/>
</dbReference>
<feature type="signal peptide" evidence="5">
    <location>
        <begin position="1"/>
        <end position="24"/>
    </location>
</feature>
<reference evidence="6 7" key="1">
    <citation type="submission" date="2019-03" db="EMBL/GenBank/DDBJ databases">
        <title>Genomic Encyclopedia of Archaeal and Bacterial Type Strains, Phase II (KMG-II): from individual species to whole genera.</title>
        <authorList>
            <person name="Goeker M."/>
        </authorList>
    </citation>
    <scope>NUCLEOTIDE SEQUENCE [LARGE SCALE GENOMIC DNA]</scope>
    <source>
        <strain evidence="6 7">DSM 19035</strain>
    </source>
</reference>
<keyword evidence="5" id="KW-0732">Signal</keyword>
<dbReference type="CDD" id="cd08577">
    <property type="entry name" value="PI-PLCc_GDPD_SF_unchar3"/>
    <property type="match status" value="1"/>
</dbReference>
<comment type="similarity">
    <text evidence="4">Belongs to the alkaline phosphatase family.</text>
</comment>
<proteinExistence type="inferred from homology"/>
<feature type="binding site" evidence="3">
    <location>
        <position position="300"/>
    </location>
    <ligand>
        <name>Zn(2+)</name>
        <dbReference type="ChEBI" id="CHEBI:29105"/>
        <label>2</label>
    </ligand>
</feature>